<accession>U2LBS4</accession>
<protein>
    <recommendedName>
        <fullName evidence="4">Lipoprotein</fullName>
    </recommendedName>
</protein>
<comment type="caution">
    <text evidence="2">The sequence shown here is derived from an EMBL/GenBank/DDBJ whole genome shotgun (WGS) entry which is preliminary data.</text>
</comment>
<keyword evidence="1" id="KW-0812">Transmembrane</keyword>
<evidence type="ECO:0008006" key="4">
    <source>
        <dbReference type="Google" id="ProtNLM"/>
    </source>
</evidence>
<dbReference type="PATRIC" id="fig|1395125.3.peg.786"/>
<feature type="transmembrane region" description="Helical" evidence="1">
    <location>
        <begin position="21"/>
        <end position="40"/>
    </location>
</feature>
<name>U2LBS4_9BACT</name>
<keyword evidence="1" id="KW-0472">Membrane</keyword>
<keyword evidence="1" id="KW-1133">Transmembrane helix</keyword>
<evidence type="ECO:0000256" key="1">
    <source>
        <dbReference type="SAM" id="Phobius"/>
    </source>
</evidence>
<reference evidence="2 3" key="1">
    <citation type="submission" date="2013-08" db="EMBL/GenBank/DDBJ databases">
        <authorList>
            <person name="Durkin A.S."/>
            <person name="Haft D.R."/>
            <person name="McCorrison J."/>
            <person name="Torralba M."/>
            <person name="Gillis M."/>
            <person name="Haft D.H."/>
            <person name="Methe B."/>
            <person name="Sutton G."/>
            <person name="Nelson K.E."/>
        </authorList>
    </citation>
    <scope>NUCLEOTIDE SEQUENCE [LARGE SCALE GENOMIC DNA]</scope>
    <source>
        <strain evidence="2 3">F0493</strain>
    </source>
</reference>
<dbReference type="AlphaFoldDB" id="U2LBS4"/>
<proteinExistence type="predicted"/>
<dbReference type="EMBL" id="AWGW01000007">
    <property type="protein sequence ID" value="ERK01933.1"/>
    <property type="molecule type" value="Genomic_DNA"/>
</dbReference>
<dbReference type="Proteomes" id="UP000017023">
    <property type="component" value="Unassembled WGS sequence"/>
</dbReference>
<organism evidence="2 3">
    <name type="scientific">Segatella salivae F0493</name>
    <dbReference type="NCBI Taxonomy" id="1395125"/>
    <lineage>
        <taxon>Bacteria</taxon>
        <taxon>Pseudomonadati</taxon>
        <taxon>Bacteroidota</taxon>
        <taxon>Bacteroidia</taxon>
        <taxon>Bacteroidales</taxon>
        <taxon>Prevotellaceae</taxon>
        <taxon>Segatella</taxon>
    </lineage>
</organism>
<gene>
    <name evidence="2" type="ORF">HMPREF9145_0196</name>
</gene>
<evidence type="ECO:0000313" key="2">
    <source>
        <dbReference type="EMBL" id="ERK01933.1"/>
    </source>
</evidence>
<dbReference type="PROSITE" id="PS51257">
    <property type="entry name" value="PROKAR_LIPOPROTEIN"/>
    <property type="match status" value="1"/>
</dbReference>
<evidence type="ECO:0000313" key="3">
    <source>
        <dbReference type="Proteomes" id="UP000017023"/>
    </source>
</evidence>
<sequence>MRWTGICGMKTSRRDVEMKKLLLFILLFVAACCGVMFLIVPDRRAPQQRFKEGMDFEQFSVYTDSDFGYQFEYPSFLRQEFVESYGCGHVQFGFHSGVDIVMECKVVPESVYTYRECNFVKRGRLQDMPDIAFASHYIRKDKRWYVLTLFYPFDYRKAVGRILYKIQHWQAAQANGEPLQHILRSKSKQKHGATHENQCAR</sequence>